<protein>
    <submittedName>
        <fullName evidence="3">Uncharacterized protein</fullName>
    </submittedName>
</protein>
<name>A0A2A9HGN7_TEPT2</name>
<feature type="compositionally biased region" description="Pro residues" evidence="1">
    <location>
        <begin position="39"/>
        <end position="63"/>
    </location>
</feature>
<keyword evidence="2" id="KW-0732">Signal</keyword>
<dbReference type="EMBL" id="PDJQ01000001">
    <property type="protein sequence ID" value="PFG75184.1"/>
    <property type="molecule type" value="Genomic_DNA"/>
</dbReference>
<evidence type="ECO:0000256" key="1">
    <source>
        <dbReference type="SAM" id="MobiDB-lite"/>
    </source>
</evidence>
<feature type="signal peptide" evidence="2">
    <location>
        <begin position="1"/>
        <end position="32"/>
    </location>
</feature>
<feature type="chain" id="PRO_5013309959" evidence="2">
    <location>
        <begin position="33"/>
        <end position="411"/>
    </location>
</feature>
<comment type="caution">
    <text evidence="3">The sequence shown here is derived from an EMBL/GenBank/DDBJ whole genome shotgun (WGS) entry which is preliminary data.</text>
</comment>
<dbReference type="AlphaFoldDB" id="A0A2A9HGN7"/>
<reference evidence="3 4" key="1">
    <citation type="submission" date="2017-09" db="EMBL/GenBank/DDBJ databases">
        <title>Sequencing the genomes of two abundant thermophiles in Great Basin hot springs: Thermocrinis jamiesonii and novel Chloroflexi Thermoflexus hugenholtzii.</title>
        <authorList>
            <person name="Hedlund B."/>
        </authorList>
    </citation>
    <scope>NUCLEOTIDE SEQUENCE [LARGE SCALE GENOMIC DNA]</scope>
    <source>
        <strain evidence="3 4">G233</strain>
    </source>
</reference>
<evidence type="ECO:0000256" key="2">
    <source>
        <dbReference type="SAM" id="SignalP"/>
    </source>
</evidence>
<accession>A0A2A9HGN7</accession>
<evidence type="ECO:0000313" key="4">
    <source>
        <dbReference type="Proteomes" id="UP000223071"/>
    </source>
</evidence>
<evidence type="ECO:0000313" key="3">
    <source>
        <dbReference type="EMBL" id="PFG75184.1"/>
    </source>
</evidence>
<sequence length="411" mass="43017">MGGRKLPHTGALIAPLLAALAIVTGGCGCGTAADFVPPSETPAPTATPTPAPTATPTPDPIGPPPRDIAEARQALERLQRTAGPCSPVVAERWGLSCIEADIDGDLAPDSAILLPLPQPAPVGPYPGVVFVNLTTAPGFVALSPPGAADTSILGRAIFSVADRDGRPRPEVAFLENFCTATRCATLVRVYTWDGSAWRDIGPADQGITGVDRVAFEGAGASTAIVLHAGPSSSLAAGPTRGGTYRYTLSGGRFSALRVDLDPPVFLFHAILDADDRFARGEWEAAIAAYEAAIADKTLRDWKAENGRGDSRDALVSYALFRIAVATAASGADPNPALDRVIREGREQVFLNAAEAFRKGYQERGSVVGGCLEATRYLATTGPGIDTPGYVQRLLDHGYANPQYTYRDICPL</sequence>
<dbReference type="Proteomes" id="UP000223071">
    <property type="component" value="Unassembled WGS sequence"/>
</dbReference>
<dbReference type="PROSITE" id="PS51257">
    <property type="entry name" value="PROKAR_LIPOPROTEIN"/>
    <property type="match status" value="1"/>
</dbReference>
<keyword evidence="4" id="KW-1185">Reference proteome</keyword>
<feature type="region of interest" description="Disordered" evidence="1">
    <location>
        <begin position="38"/>
        <end position="63"/>
    </location>
</feature>
<dbReference type="RefSeq" id="WP_098504517.1">
    <property type="nucleotide sequence ID" value="NZ_PDJQ01000001.1"/>
</dbReference>
<proteinExistence type="predicted"/>
<organism evidence="3 4">
    <name type="scientific">Tepidiforma thermophila (strain KCTC 52669 / CGMCC 1.13589 / G233)</name>
    <dbReference type="NCBI Taxonomy" id="2761530"/>
    <lineage>
        <taxon>Bacteria</taxon>
        <taxon>Bacillati</taxon>
        <taxon>Chloroflexota</taxon>
        <taxon>Tepidiformia</taxon>
        <taxon>Tepidiformales</taxon>
        <taxon>Tepidiformaceae</taxon>
        <taxon>Tepidiforma</taxon>
    </lineage>
</organism>
<gene>
    <name evidence="3" type="ORF">A9A59_2450</name>
</gene>